<evidence type="ECO:0000313" key="7">
    <source>
        <dbReference type="Proteomes" id="UP001161160"/>
    </source>
</evidence>
<dbReference type="GO" id="GO:0006310">
    <property type="term" value="P:DNA recombination"/>
    <property type="evidence" value="ECO:0007669"/>
    <property type="project" value="UniProtKB-KW"/>
</dbReference>
<dbReference type="PANTHER" id="PTHR30349">
    <property type="entry name" value="PHAGE INTEGRASE-RELATED"/>
    <property type="match status" value="1"/>
</dbReference>
<evidence type="ECO:0000259" key="5">
    <source>
        <dbReference type="PROSITE" id="PS51898"/>
    </source>
</evidence>
<evidence type="ECO:0000256" key="1">
    <source>
        <dbReference type="ARBA" id="ARBA00008857"/>
    </source>
</evidence>
<dbReference type="RefSeq" id="WP_277542934.1">
    <property type="nucleotide sequence ID" value="NZ_JAQFIK010000007.1"/>
</dbReference>
<dbReference type="InterPro" id="IPR002104">
    <property type="entry name" value="Integrase_catalytic"/>
</dbReference>
<dbReference type="CDD" id="cd00397">
    <property type="entry name" value="DNA_BRE_C"/>
    <property type="match status" value="1"/>
</dbReference>
<keyword evidence="2" id="KW-0229">DNA integration</keyword>
<protein>
    <submittedName>
        <fullName evidence="6">Integrase/recombinase XerD</fullName>
    </submittedName>
</protein>
<proteinExistence type="inferred from homology"/>
<dbReference type="PANTHER" id="PTHR30349:SF41">
    <property type="entry name" value="INTEGRASE_RECOMBINASE PROTEIN MJ0367-RELATED"/>
    <property type="match status" value="1"/>
</dbReference>
<name>A0AA43MA87_9BURK</name>
<dbReference type="PROSITE" id="PS51898">
    <property type="entry name" value="TYR_RECOMBINASE"/>
    <property type="match status" value="1"/>
</dbReference>
<dbReference type="InterPro" id="IPR011010">
    <property type="entry name" value="DNA_brk_join_enz"/>
</dbReference>
<comment type="caution">
    <text evidence="6">The sequence shown here is derived from an EMBL/GenBank/DDBJ whole genome shotgun (WGS) entry which is preliminary data.</text>
</comment>
<gene>
    <name evidence="6" type="ORF">M2127_001353</name>
</gene>
<keyword evidence="7" id="KW-1185">Reference proteome</keyword>
<feature type="domain" description="Tyr recombinase" evidence="5">
    <location>
        <begin position="2"/>
        <end position="186"/>
    </location>
</feature>
<dbReference type="InterPro" id="IPR013762">
    <property type="entry name" value="Integrase-like_cat_sf"/>
</dbReference>
<evidence type="ECO:0000313" key="6">
    <source>
        <dbReference type="EMBL" id="MDH6504048.1"/>
    </source>
</evidence>
<evidence type="ECO:0000256" key="2">
    <source>
        <dbReference type="ARBA" id="ARBA00022908"/>
    </source>
</evidence>
<evidence type="ECO:0000256" key="4">
    <source>
        <dbReference type="ARBA" id="ARBA00023172"/>
    </source>
</evidence>
<dbReference type="InterPro" id="IPR050090">
    <property type="entry name" value="Tyrosine_recombinase_XerCD"/>
</dbReference>
<dbReference type="GO" id="GO:0015074">
    <property type="term" value="P:DNA integration"/>
    <property type="evidence" value="ECO:0007669"/>
    <property type="project" value="UniProtKB-KW"/>
</dbReference>
<reference evidence="6" key="1">
    <citation type="submission" date="2023-04" db="EMBL/GenBank/DDBJ databases">
        <title>Genome Encyclopedia of Bacteria and Archaea VI: Functional Genomics of Type Strains.</title>
        <authorList>
            <person name="Whitman W."/>
        </authorList>
    </citation>
    <scope>NUCLEOTIDE SEQUENCE</scope>
    <source>
        <strain evidence="6">Enz.4-51</strain>
    </source>
</reference>
<dbReference type="Pfam" id="PF00589">
    <property type="entry name" value="Phage_integrase"/>
    <property type="match status" value="1"/>
</dbReference>
<dbReference type="AlphaFoldDB" id="A0AA43MA87"/>
<dbReference type="SUPFAM" id="SSF56349">
    <property type="entry name" value="DNA breaking-rejoining enzymes"/>
    <property type="match status" value="1"/>
</dbReference>
<dbReference type="Proteomes" id="UP001161160">
    <property type="component" value="Unassembled WGS sequence"/>
</dbReference>
<dbReference type="EMBL" id="JARXYA010000006">
    <property type="protein sequence ID" value="MDH6504048.1"/>
    <property type="molecule type" value="Genomic_DNA"/>
</dbReference>
<dbReference type="Gene3D" id="1.10.443.10">
    <property type="entry name" value="Intergrase catalytic core"/>
    <property type="match status" value="1"/>
</dbReference>
<organism evidence="6 7">
    <name type="scientific">Polynucleobacter sphagniphilus</name>
    <dbReference type="NCBI Taxonomy" id="1743169"/>
    <lineage>
        <taxon>Bacteria</taxon>
        <taxon>Pseudomonadati</taxon>
        <taxon>Pseudomonadota</taxon>
        <taxon>Betaproteobacteria</taxon>
        <taxon>Burkholderiales</taxon>
        <taxon>Burkholderiaceae</taxon>
        <taxon>Polynucleobacter</taxon>
    </lineage>
</organism>
<comment type="similarity">
    <text evidence="1">Belongs to the 'phage' integrase family.</text>
</comment>
<accession>A0AA43MA87</accession>
<keyword evidence="4" id="KW-0233">DNA recombination</keyword>
<dbReference type="GO" id="GO:0003677">
    <property type="term" value="F:DNA binding"/>
    <property type="evidence" value="ECO:0007669"/>
    <property type="project" value="UniProtKB-KW"/>
</dbReference>
<evidence type="ECO:0000256" key="3">
    <source>
        <dbReference type="ARBA" id="ARBA00023125"/>
    </source>
</evidence>
<keyword evidence="3" id="KW-0238">DNA-binding</keyword>
<sequence>MSQAKTLTQAELDQVLRFINTKKFALRNRTMMLTSHWSGMRVGEIASLSISDVMNPDKTIKSEIRLTAEQTKGRHPRTVFLPEKLKAELANYLEFRETSRPEIPLFFTAQQLGFSANSLCQWFFWTYRNAGISGASSHTGRRNFITSLANKGISVRVLASLAGHRSIAVTQKYIDINDDLKRNAVELI</sequence>